<dbReference type="Gene3D" id="1.20.1370.10">
    <property type="entry name" value="Hemocyanin, N-terminal domain"/>
    <property type="match status" value="1"/>
</dbReference>
<keyword evidence="1" id="KW-0758">Storage protein</keyword>
<dbReference type="Pfam" id="PF03723">
    <property type="entry name" value="Hemocyanin_C"/>
    <property type="match status" value="1"/>
</dbReference>
<dbReference type="GO" id="GO:0045735">
    <property type="term" value="F:nutrient reservoir activity"/>
    <property type="evidence" value="ECO:0007669"/>
    <property type="project" value="UniProtKB-KW"/>
</dbReference>
<dbReference type="GO" id="GO:0097009">
    <property type="term" value="P:energy homeostasis"/>
    <property type="evidence" value="ECO:0007669"/>
    <property type="project" value="UniProtKB-ARBA"/>
</dbReference>
<dbReference type="AlphaFoldDB" id="A0A6P8WPJ9"/>
<gene>
    <name evidence="7" type="primary">LOC117568874</name>
</gene>
<dbReference type="InterPro" id="IPR037020">
    <property type="entry name" value="Hemocyanin_C_sf"/>
</dbReference>
<dbReference type="SUPFAM" id="SSF81296">
    <property type="entry name" value="E set domains"/>
    <property type="match status" value="1"/>
</dbReference>
<dbReference type="PANTHER" id="PTHR11511">
    <property type="entry name" value="LARVAL STORAGE PROTEIN/PHENOLOXIDASE"/>
    <property type="match status" value="1"/>
</dbReference>
<evidence type="ECO:0000313" key="7">
    <source>
        <dbReference type="RefSeq" id="XP_034105656.1"/>
    </source>
</evidence>
<dbReference type="InterPro" id="IPR005204">
    <property type="entry name" value="Hemocyanin_N"/>
</dbReference>
<dbReference type="OrthoDB" id="6371642at2759"/>
<dbReference type="GO" id="GO:0005615">
    <property type="term" value="C:extracellular space"/>
    <property type="evidence" value="ECO:0007669"/>
    <property type="project" value="UniProtKB-ARBA"/>
</dbReference>
<dbReference type="RefSeq" id="XP_034105656.1">
    <property type="nucleotide sequence ID" value="XM_034249765.2"/>
</dbReference>
<dbReference type="Proteomes" id="UP000515160">
    <property type="component" value="Chromosome 3"/>
</dbReference>
<dbReference type="InterPro" id="IPR000896">
    <property type="entry name" value="Hemocyanin/hexamerin_mid_dom"/>
</dbReference>
<dbReference type="SUPFAM" id="SSF48056">
    <property type="entry name" value="Di-copper centre-containing domain"/>
    <property type="match status" value="1"/>
</dbReference>
<evidence type="ECO:0000259" key="4">
    <source>
        <dbReference type="Pfam" id="PF03722"/>
    </source>
</evidence>
<feature type="domain" description="Hemocyanin middle" evidence="3">
    <location>
        <begin position="160"/>
        <end position="358"/>
    </location>
</feature>
<organism evidence="6 7">
    <name type="scientific">Drosophila albomicans</name>
    <name type="common">Fruit fly</name>
    <dbReference type="NCBI Taxonomy" id="7291"/>
    <lineage>
        <taxon>Eukaryota</taxon>
        <taxon>Metazoa</taxon>
        <taxon>Ecdysozoa</taxon>
        <taxon>Arthropoda</taxon>
        <taxon>Hexapoda</taxon>
        <taxon>Insecta</taxon>
        <taxon>Pterygota</taxon>
        <taxon>Neoptera</taxon>
        <taxon>Endopterygota</taxon>
        <taxon>Diptera</taxon>
        <taxon>Brachycera</taxon>
        <taxon>Muscomorpha</taxon>
        <taxon>Ephydroidea</taxon>
        <taxon>Drosophilidae</taxon>
        <taxon>Drosophila</taxon>
    </lineage>
</organism>
<evidence type="ECO:0000259" key="3">
    <source>
        <dbReference type="Pfam" id="PF00372"/>
    </source>
</evidence>
<dbReference type="InterPro" id="IPR014756">
    <property type="entry name" value="Ig_E-set"/>
</dbReference>
<feature type="domain" description="Hemocyanin N-terminal" evidence="4">
    <location>
        <begin position="32"/>
        <end position="153"/>
    </location>
</feature>
<feature type="signal peptide" evidence="2">
    <location>
        <begin position="1"/>
        <end position="22"/>
    </location>
</feature>
<evidence type="ECO:0000256" key="2">
    <source>
        <dbReference type="SAM" id="SignalP"/>
    </source>
</evidence>
<dbReference type="Pfam" id="PF03722">
    <property type="entry name" value="Hemocyanin_N"/>
    <property type="match status" value="1"/>
</dbReference>
<accession>A0A6P8WPJ9</accession>
<dbReference type="InterPro" id="IPR036697">
    <property type="entry name" value="Hemocyanin_N_sf"/>
</dbReference>
<reference evidence="7" key="1">
    <citation type="submission" date="2025-08" db="UniProtKB">
        <authorList>
            <consortium name="RefSeq"/>
        </authorList>
    </citation>
    <scope>IDENTIFICATION</scope>
    <source>
        <strain evidence="7">15112-1751.03</strain>
        <tissue evidence="7">Whole Adult</tissue>
    </source>
</reference>
<sequence>MRFGFLLLLISFLLQLHQNVSLFPGNIVNHYYLNKQRFLLEILHHLHEPLLHEQWLGLGQQIVTDKSQYVHYNDHMVQFYQLLSTGRLLPRDVYYNPQQPEHYQQTLGLFHFFYNTREWSTLRQNICWARIFVNPGLFLYALMQTLMKRDDYRALIVPKIYELLPAPYYDEQLVHTAISFNYGNQVWENETESKLQKSKQLLPLNLAGELRNTSKWTEAMSEVQILSLKPNEEAKGLALLTEDPGWRAYWYSINMATTLLEEPQETERLRDWWYWQLSQLVARYKLERYGQGKDYRRMLESEKLKTFTTRTWLYQRYGDESEDIAEQLKKWEFKVEEALATGSYQLSNGSTIELSHGQNWQIGLTELFPYDLNQLQLHIKLPKEPQQLLDLHTMLGDHKFYIFADRSILRLYRAYRAAFQPDYSQQIKPTEMRLLQVQVSPLITHEESVDFDISNLLHARHFYVDNQFVWPQTLQVRRQRLQHQPFTINFQLESNKTQSIILRTFLTTAGGDLHEEPFYQLDAFLTVLHAGNNTITRESLDFAGTVGDHLSFTELYHYVRLAERDEFDFPLNITIPSCGFPRRLLLPQGGVKQPLEMRLFVIATPYNFKARQEQELICDFSNGVSSWDELPFGYPFERQLEEESELLGENTLFQAVEIVHEDRSSLTKQ</sequence>
<dbReference type="InterPro" id="IPR013788">
    <property type="entry name" value="Hemocyanin/hexamerin"/>
</dbReference>
<evidence type="ECO:0000313" key="6">
    <source>
        <dbReference type="Proteomes" id="UP000515160"/>
    </source>
</evidence>
<dbReference type="Gene3D" id="1.10.1280.10">
    <property type="entry name" value="Di-copper center containing domain from catechol oxidase"/>
    <property type="match status" value="1"/>
</dbReference>
<dbReference type="InterPro" id="IPR008922">
    <property type="entry name" value="Di-copper_centre_dom_sf"/>
</dbReference>
<dbReference type="PANTHER" id="PTHR11511:SF5">
    <property type="entry name" value="FAT-BODY PROTEIN 1-RELATED"/>
    <property type="match status" value="1"/>
</dbReference>
<dbReference type="Pfam" id="PF00372">
    <property type="entry name" value="Hemocyanin_M"/>
    <property type="match status" value="1"/>
</dbReference>
<feature type="chain" id="PRO_5027605540" evidence="2">
    <location>
        <begin position="23"/>
        <end position="669"/>
    </location>
</feature>
<dbReference type="InterPro" id="IPR005203">
    <property type="entry name" value="Hemocyanin_C"/>
</dbReference>
<protein>
    <submittedName>
        <fullName evidence="7">Larval serum protein 1 gamma chain</fullName>
    </submittedName>
</protein>
<dbReference type="GeneID" id="117568874"/>
<dbReference type="SUPFAM" id="SSF48050">
    <property type="entry name" value="Hemocyanin, N-terminal domain"/>
    <property type="match status" value="1"/>
</dbReference>
<keyword evidence="6" id="KW-1185">Reference proteome</keyword>
<proteinExistence type="predicted"/>
<evidence type="ECO:0000259" key="5">
    <source>
        <dbReference type="Pfam" id="PF03723"/>
    </source>
</evidence>
<name>A0A6P8WPJ9_DROAB</name>
<keyword evidence="2" id="KW-0732">Signal</keyword>
<dbReference type="Gene3D" id="2.60.40.1520">
    <property type="entry name" value="Hemocyanin, C-terminal domain"/>
    <property type="match status" value="1"/>
</dbReference>
<feature type="domain" description="Hemocyanin C-terminal" evidence="5">
    <location>
        <begin position="425"/>
        <end position="660"/>
    </location>
</feature>
<evidence type="ECO:0000256" key="1">
    <source>
        <dbReference type="ARBA" id="ARBA00022761"/>
    </source>
</evidence>